<dbReference type="AlphaFoldDB" id="A0A7J6I472"/>
<evidence type="ECO:0000313" key="3">
    <source>
        <dbReference type="Proteomes" id="UP000583929"/>
    </source>
</evidence>
<dbReference type="Proteomes" id="UP000583929">
    <property type="component" value="Unassembled WGS sequence"/>
</dbReference>
<feature type="domain" description="Reverse transcriptase zinc-binding" evidence="1">
    <location>
        <begin position="167"/>
        <end position="250"/>
    </location>
</feature>
<dbReference type="InterPro" id="IPR026960">
    <property type="entry name" value="RVT-Znf"/>
</dbReference>
<organism evidence="2 3">
    <name type="scientific">Cannabis sativa</name>
    <name type="common">Hemp</name>
    <name type="synonym">Marijuana</name>
    <dbReference type="NCBI Taxonomy" id="3483"/>
    <lineage>
        <taxon>Eukaryota</taxon>
        <taxon>Viridiplantae</taxon>
        <taxon>Streptophyta</taxon>
        <taxon>Embryophyta</taxon>
        <taxon>Tracheophyta</taxon>
        <taxon>Spermatophyta</taxon>
        <taxon>Magnoliopsida</taxon>
        <taxon>eudicotyledons</taxon>
        <taxon>Gunneridae</taxon>
        <taxon>Pentapetalae</taxon>
        <taxon>rosids</taxon>
        <taxon>fabids</taxon>
        <taxon>Rosales</taxon>
        <taxon>Cannabaceae</taxon>
        <taxon>Cannabis</taxon>
    </lineage>
</organism>
<accession>A0A7J6I472</accession>
<dbReference type="Pfam" id="PF13966">
    <property type="entry name" value="zf-RVT"/>
    <property type="match status" value="1"/>
</dbReference>
<sequence length="272" mass="31756">MGGHQKSNILKFLNVKECNGQERHLGNPFVFKRRRREEYKFLKEKVLKRIEGWKTKLLSLRVALLWDVLYKGGLSIAGKGDSIDIWRQPCIPWLEYGEFRDIMEQVKTRYPHMKSIADFSNDDGSWNTALVHDVFGVPLGEKICKIDRLPVEHNDILVWKEAGDELFTVKRGFQSIHPTQDNSDSSLWKLIWNQRTHFRHSTNIWRLVSGCFPTRDRLVFVADKVCPMCDVENETALHIFWECHCSQAIWFSSPFACFRGNTLPMATVKDKL</sequence>
<protein>
    <recommendedName>
        <fullName evidence="1">Reverse transcriptase zinc-binding domain-containing protein</fullName>
    </recommendedName>
</protein>
<dbReference type="EMBL" id="JAATIQ010000010">
    <property type="protein sequence ID" value="KAF4401851.1"/>
    <property type="molecule type" value="Genomic_DNA"/>
</dbReference>
<evidence type="ECO:0000259" key="1">
    <source>
        <dbReference type="Pfam" id="PF13966"/>
    </source>
</evidence>
<reference evidence="2 3" key="1">
    <citation type="journal article" date="2020" name="bioRxiv">
        <title>Sequence and annotation of 42 cannabis genomes reveals extensive copy number variation in cannabinoid synthesis and pathogen resistance genes.</title>
        <authorList>
            <person name="Mckernan K.J."/>
            <person name="Helbert Y."/>
            <person name="Kane L.T."/>
            <person name="Ebling H."/>
            <person name="Zhang L."/>
            <person name="Liu B."/>
            <person name="Eaton Z."/>
            <person name="Mclaughlin S."/>
            <person name="Kingan S."/>
            <person name="Baybayan P."/>
            <person name="Concepcion G."/>
            <person name="Jordan M."/>
            <person name="Riva A."/>
            <person name="Barbazuk W."/>
            <person name="Harkins T."/>
        </authorList>
    </citation>
    <scope>NUCLEOTIDE SEQUENCE [LARGE SCALE GENOMIC DNA]</scope>
    <source>
        <strain evidence="3">cv. Jamaican Lion 4</strain>
        <tissue evidence="2">Leaf</tissue>
    </source>
</reference>
<evidence type="ECO:0000313" key="2">
    <source>
        <dbReference type="EMBL" id="KAF4401851.1"/>
    </source>
</evidence>
<name>A0A7J6I472_CANSA</name>
<keyword evidence="3" id="KW-1185">Reference proteome</keyword>
<proteinExistence type="predicted"/>
<gene>
    <name evidence="2" type="ORF">G4B88_013138</name>
</gene>
<comment type="caution">
    <text evidence="2">The sequence shown here is derived from an EMBL/GenBank/DDBJ whole genome shotgun (WGS) entry which is preliminary data.</text>
</comment>